<keyword evidence="2" id="KW-1185">Reference proteome</keyword>
<evidence type="ECO:0000313" key="2">
    <source>
        <dbReference type="Proteomes" id="UP000219439"/>
    </source>
</evidence>
<reference evidence="1 2" key="1">
    <citation type="submission" date="2017-09" db="EMBL/GenBank/DDBJ databases">
        <authorList>
            <person name="Ehlers B."/>
            <person name="Leendertz F.H."/>
        </authorList>
    </citation>
    <scope>NUCLEOTIDE SEQUENCE [LARGE SCALE GENOMIC DNA]</scope>
    <source>
        <strain evidence="1 2">DSM 18289</strain>
    </source>
</reference>
<dbReference type="AlphaFoldDB" id="A0A285NKW6"/>
<proteinExistence type="predicted"/>
<sequence length="37" mass="4346">MGVALTFDSKHKIKRQQRKGKIYLTHDEQDCLNTLTK</sequence>
<organism evidence="1 2">
    <name type="scientific">Cohaesibacter gelatinilyticus</name>
    <dbReference type="NCBI Taxonomy" id="372072"/>
    <lineage>
        <taxon>Bacteria</taxon>
        <taxon>Pseudomonadati</taxon>
        <taxon>Pseudomonadota</taxon>
        <taxon>Alphaproteobacteria</taxon>
        <taxon>Hyphomicrobiales</taxon>
        <taxon>Cohaesibacteraceae</taxon>
    </lineage>
</organism>
<evidence type="ECO:0000313" key="1">
    <source>
        <dbReference type="EMBL" id="SNZ08301.1"/>
    </source>
</evidence>
<name>A0A285NKW6_9HYPH</name>
<dbReference type="EMBL" id="OBEL01000001">
    <property type="protein sequence ID" value="SNZ08301.1"/>
    <property type="molecule type" value="Genomic_DNA"/>
</dbReference>
<dbReference type="Proteomes" id="UP000219439">
    <property type="component" value="Unassembled WGS sequence"/>
</dbReference>
<protein>
    <submittedName>
        <fullName evidence="1">Uncharacterized protein</fullName>
    </submittedName>
</protein>
<accession>A0A285NKW6</accession>
<gene>
    <name evidence="1" type="ORF">SAMN06265368_1554</name>
</gene>